<name>A0A6B1DN83_9CHLR</name>
<organism evidence="1">
    <name type="scientific">Caldilineaceae bacterium SB0662_bin_9</name>
    <dbReference type="NCBI Taxonomy" id="2605258"/>
    <lineage>
        <taxon>Bacteria</taxon>
        <taxon>Bacillati</taxon>
        <taxon>Chloroflexota</taxon>
        <taxon>Caldilineae</taxon>
        <taxon>Caldilineales</taxon>
        <taxon>Caldilineaceae</taxon>
    </lineage>
</organism>
<dbReference type="EMBL" id="VXPY01000002">
    <property type="protein sequence ID" value="MYD88747.1"/>
    <property type="molecule type" value="Genomic_DNA"/>
</dbReference>
<accession>A0A6B1DN83</accession>
<reference evidence="1" key="1">
    <citation type="submission" date="2019-09" db="EMBL/GenBank/DDBJ databases">
        <title>Characterisation of the sponge microbiome using genome-centric metagenomics.</title>
        <authorList>
            <person name="Engelberts J.P."/>
            <person name="Robbins S.J."/>
            <person name="De Goeij J.M."/>
            <person name="Aranda M."/>
            <person name="Bell S.C."/>
            <person name="Webster N.S."/>
        </authorList>
    </citation>
    <scope>NUCLEOTIDE SEQUENCE</scope>
    <source>
        <strain evidence="1">SB0662_bin_9</strain>
    </source>
</reference>
<gene>
    <name evidence="1" type="ORF">F4Y08_00175</name>
</gene>
<dbReference type="AlphaFoldDB" id="A0A6B1DN83"/>
<protein>
    <submittedName>
        <fullName evidence="1">Uncharacterized protein</fullName>
    </submittedName>
</protein>
<evidence type="ECO:0000313" key="1">
    <source>
        <dbReference type="EMBL" id="MYD88747.1"/>
    </source>
</evidence>
<proteinExistence type="predicted"/>
<comment type="caution">
    <text evidence="1">The sequence shown here is derived from an EMBL/GenBank/DDBJ whole genome shotgun (WGS) entry which is preliminary data.</text>
</comment>
<sequence>MKGILYLNDAEIATLDETRISVFKTYDEDPIRVSYSTHRLNTGKTFVELERHRVMRLHLEDGREADVIYQHACLDAEGKLAGVLRVLGDFRDGES</sequence>